<comment type="caution">
    <text evidence="1">The sequence shown here is derived from an EMBL/GenBank/DDBJ whole genome shotgun (WGS) entry which is preliminary data.</text>
</comment>
<dbReference type="Proteomes" id="UP001268819">
    <property type="component" value="Unassembled WGS sequence"/>
</dbReference>
<keyword evidence="2" id="KW-1185">Reference proteome</keyword>
<proteinExistence type="predicted"/>
<protein>
    <submittedName>
        <fullName evidence="1">Uncharacterized protein</fullName>
    </submittedName>
</protein>
<accession>A0ABU1PNB0</accession>
<dbReference type="EMBL" id="JAVDSG010000001">
    <property type="protein sequence ID" value="MDR6592113.1"/>
    <property type="molecule type" value="Genomic_DNA"/>
</dbReference>
<sequence>MRHGPVPRLIAIAARRPVVVASVEGDVEGTYRALLAALTPARP</sequence>
<dbReference type="RefSeq" id="WP_310303241.1">
    <property type="nucleotide sequence ID" value="NZ_BAAAXB010000001.1"/>
</dbReference>
<evidence type="ECO:0000313" key="2">
    <source>
        <dbReference type="Proteomes" id="UP001268819"/>
    </source>
</evidence>
<organism evidence="1 2">
    <name type="scientific">Saccharothrix longispora</name>
    <dbReference type="NCBI Taxonomy" id="33920"/>
    <lineage>
        <taxon>Bacteria</taxon>
        <taxon>Bacillati</taxon>
        <taxon>Actinomycetota</taxon>
        <taxon>Actinomycetes</taxon>
        <taxon>Pseudonocardiales</taxon>
        <taxon>Pseudonocardiaceae</taxon>
        <taxon>Saccharothrix</taxon>
    </lineage>
</organism>
<reference evidence="1 2" key="1">
    <citation type="submission" date="2023-07" db="EMBL/GenBank/DDBJ databases">
        <title>Sequencing the genomes of 1000 actinobacteria strains.</title>
        <authorList>
            <person name="Klenk H.-P."/>
        </authorList>
    </citation>
    <scope>NUCLEOTIDE SEQUENCE [LARGE SCALE GENOMIC DNA]</scope>
    <source>
        <strain evidence="1 2">DSM 43749</strain>
    </source>
</reference>
<gene>
    <name evidence="1" type="ORF">J2S66_000497</name>
</gene>
<name>A0ABU1PNB0_9PSEU</name>
<evidence type="ECO:0000313" key="1">
    <source>
        <dbReference type="EMBL" id="MDR6592113.1"/>
    </source>
</evidence>